<dbReference type="PROSITE" id="PS51257">
    <property type="entry name" value="PROKAR_LIPOPROTEIN"/>
    <property type="match status" value="1"/>
</dbReference>
<reference evidence="3" key="1">
    <citation type="journal article" date="2019" name="Int. J. Syst. Evol. Microbiol.">
        <title>The Global Catalogue of Microorganisms (GCM) 10K type strain sequencing project: providing services to taxonomists for standard genome sequencing and annotation.</title>
        <authorList>
            <consortium name="The Broad Institute Genomics Platform"/>
            <consortium name="The Broad Institute Genome Sequencing Center for Infectious Disease"/>
            <person name="Wu L."/>
            <person name="Ma J."/>
        </authorList>
    </citation>
    <scope>NUCLEOTIDE SEQUENCE [LARGE SCALE GENOMIC DNA]</scope>
    <source>
        <strain evidence="3">JCM 17214</strain>
    </source>
</reference>
<evidence type="ECO:0000313" key="3">
    <source>
        <dbReference type="Proteomes" id="UP001499909"/>
    </source>
</evidence>
<dbReference type="Proteomes" id="UP001499909">
    <property type="component" value="Unassembled WGS sequence"/>
</dbReference>
<keyword evidence="1" id="KW-0732">Signal</keyword>
<comment type="caution">
    <text evidence="2">The sequence shown here is derived from an EMBL/GenBank/DDBJ whole genome shotgun (WGS) entry which is preliminary data.</text>
</comment>
<name>A0ABP7NP10_9BACT</name>
<evidence type="ECO:0000313" key="2">
    <source>
        <dbReference type="EMBL" id="GAA3951209.1"/>
    </source>
</evidence>
<organism evidence="2 3">
    <name type="scientific">Hymenobacter algoricola</name>
    <dbReference type="NCBI Taxonomy" id="486267"/>
    <lineage>
        <taxon>Bacteria</taxon>
        <taxon>Pseudomonadati</taxon>
        <taxon>Bacteroidota</taxon>
        <taxon>Cytophagia</taxon>
        <taxon>Cytophagales</taxon>
        <taxon>Hymenobacteraceae</taxon>
        <taxon>Hymenobacter</taxon>
    </lineage>
</organism>
<evidence type="ECO:0000256" key="1">
    <source>
        <dbReference type="SAM" id="SignalP"/>
    </source>
</evidence>
<gene>
    <name evidence="2" type="ORF">GCM10022406_36350</name>
</gene>
<feature type="chain" id="PRO_5045474795" description="DUF4397 domain-containing protein" evidence="1">
    <location>
        <begin position="24"/>
        <end position="291"/>
    </location>
</feature>
<sequence length="291" mass="30570">MKFSSSSYLTKLALAGSVAATLASCDEPTLPEPKPVTASTVGTATVRIVNAAPGTTGTSFTIDALTAGATLPYLATTTVPNILAGQRLLLFSEPTNIPATPTAAIAAGVAPLTVARPLALRSSFSGNTSYTVFLTDQPTRAYVYPVTATSDQGGIRSVTLTDNLTSTANRARIRFINLSPSFTSGADSLGLYNTVTNRFQYRPIGRTYRSTSYTVPNSNPARTTNFATFNEVTPGAYTFDVRRGLVGGTNNLKVEFTPQALTLEAGKSYTIYTSGLRGSTTTPLAISVVNH</sequence>
<feature type="signal peptide" evidence="1">
    <location>
        <begin position="1"/>
        <end position="23"/>
    </location>
</feature>
<protein>
    <recommendedName>
        <fullName evidence="4">DUF4397 domain-containing protein</fullName>
    </recommendedName>
</protein>
<evidence type="ECO:0008006" key="4">
    <source>
        <dbReference type="Google" id="ProtNLM"/>
    </source>
</evidence>
<proteinExistence type="predicted"/>
<keyword evidence="3" id="KW-1185">Reference proteome</keyword>
<accession>A0ABP7NP10</accession>
<dbReference type="EMBL" id="BAABDH010000109">
    <property type="protein sequence ID" value="GAA3951209.1"/>
    <property type="molecule type" value="Genomic_DNA"/>
</dbReference>
<dbReference type="RefSeq" id="WP_345117108.1">
    <property type="nucleotide sequence ID" value="NZ_BAABDH010000109.1"/>
</dbReference>